<dbReference type="RefSeq" id="WP_126581388.1">
    <property type="nucleotide sequence ID" value="NZ_BIFR01000001.1"/>
</dbReference>
<evidence type="ECO:0000313" key="1">
    <source>
        <dbReference type="EMBL" id="GCE13900.1"/>
    </source>
</evidence>
<accession>A0A402A447</accession>
<proteinExistence type="predicted"/>
<evidence type="ECO:0000313" key="2">
    <source>
        <dbReference type="Proteomes" id="UP000287352"/>
    </source>
</evidence>
<dbReference type="Proteomes" id="UP000287352">
    <property type="component" value="Unassembled WGS sequence"/>
</dbReference>
<comment type="caution">
    <text evidence="1">The sequence shown here is derived from an EMBL/GenBank/DDBJ whole genome shotgun (WGS) entry which is preliminary data.</text>
</comment>
<reference evidence="2" key="1">
    <citation type="submission" date="2018-12" db="EMBL/GenBank/DDBJ databases">
        <title>Tengunoibacter tsumagoiensis gen. nov., sp. nov., Dictyobacter kobayashii sp. nov., D. alpinus sp. nov., and D. joshuensis sp. nov. and description of Dictyobacteraceae fam. nov. within the order Ktedonobacterales isolated from Tengu-no-mugimeshi.</title>
        <authorList>
            <person name="Wang C.M."/>
            <person name="Zheng Y."/>
            <person name="Sakai Y."/>
            <person name="Toyoda A."/>
            <person name="Minakuchi Y."/>
            <person name="Abe K."/>
            <person name="Yokota A."/>
            <person name="Yabe S."/>
        </authorList>
    </citation>
    <scope>NUCLEOTIDE SEQUENCE [LARGE SCALE GENOMIC DNA]</scope>
    <source>
        <strain evidence="2">Uno3</strain>
    </source>
</reference>
<protein>
    <submittedName>
        <fullName evidence="1">Uncharacterized protein</fullName>
    </submittedName>
</protein>
<dbReference type="AlphaFoldDB" id="A0A402A447"/>
<sequence length="233" mass="27018">MEKDQPIAVLDELNCLLDHIHTYLHDKARASDVQLLIISLRQLFEISDDLFRHILPGLHTTTIATMHEQLIRKRLWLQIHDLLRAIEKLSPLCRLLSEVTLSLIIALDELPTNPYANAPSPQSSPEAWQHTQRILAERIHSWRRGKRQSFSLLFAQQNALFPLPMMDKAFSLLLENLEILFQETLPTFSTLQSHDHEPALMLLLDQLQRTDQALIQSELLLEPLELLKKFYTS</sequence>
<dbReference type="EMBL" id="BIFR01000001">
    <property type="protein sequence ID" value="GCE13900.1"/>
    <property type="molecule type" value="Genomic_DNA"/>
</dbReference>
<keyword evidence="2" id="KW-1185">Reference proteome</keyword>
<gene>
    <name evidence="1" type="ORF">KTT_37590</name>
</gene>
<name>A0A402A447_9CHLR</name>
<organism evidence="1 2">
    <name type="scientific">Tengunoibacter tsumagoiensis</name>
    <dbReference type="NCBI Taxonomy" id="2014871"/>
    <lineage>
        <taxon>Bacteria</taxon>
        <taxon>Bacillati</taxon>
        <taxon>Chloroflexota</taxon>
        <taxon>Ktedonobacteria</taxon>
        <taxon>Ktedonobacterales</taxon>
        <taxon>Dictyobacteraceae</taxon>
        <taxon>Tengunoibacter</taxon>
    </lineage>
</organism>